<accession>A0ABV8QBC9</accession>
<keyword evidence="1" id="KW-1133">Transmembrane helix</keyword>
<keyword evidence="1" id="KW-0812">Transmembrane</keyword>
<sequence>MIIATVLTVGVFVARGAKVESDGIAYLVCLVIGCLWVVAAALGAWLARGWSRGLVITWQLIQLAVGVGAMQGLLAGPLIGVVLLVLGLAGIVLVLTPSVSRSLGREPRGS</sequence>
<dbReference type="Proteomes" id="UP001595900">
    <property type="component" value="Unassembled WGS sequence"/>
</dbReference>
<organism evidence="2 3">
    <name type="scientific">Gryllotalpicola reticulitermitis</name>
    <dbReference type="NCBI Taxonomy" id="1184153"/>
    <lineage>
        <taxon>Bacteria</taxon>
        <taxon>Bacillati</taxon>
        <taxon>Actinomycetota</taxon>
        <taxon>Actinomycetes</taxon>
        <taxon>Micrococcales</taxon>
        <taxon>Microbacteriaceae</taxon>
        <taxon>Gryllotalpicola</taxon>
    </lineage>
</organism>
<dbReference type="EMBL" id="JBHSCN010000023">
    <property type="protein sequence ID" value="MFC4245252.1"/>
    <property type="molecule type" value="Genomic_DNA"/>
</dbReference>
<keyword evidence="3" id="KW-1185">Reference proteome</keyword>
<feature type="transmembrane region" description="Helical" evidence="1">
    <location>
        <begin position="26"/>
        <end position="47"/>
    </location>
</feature>
<reference evidence="3" key="1">
    <citation type="journal article" date="2019" name="Int. J. Syst. Evol. Microbiol.">
        <title>The Global Catalogue of Microorganisms (GCM) 10K type strain sequencing project: providing services to taxonomists for standard genome sequencing and annotation.</title>
        <authorList>
            <consortium name="The Broad Institute Genomics Platform"/>
            <consortium name="The Broad Institute Genome Sequencing Center for Infectious Disease"/>
            <person name="Wu L."/>
            <person name="Ma J."/>
        </authorList>
    </citation>
    <scope>NUCLEOTIDE SEQUENCE [LARGE SCALE GENOMIC DNA]</scope>
    <source>
        <strain evidence="3">CGMCC 1.10363</strain>
    </source>
</reference>
<keyword evidence="1" id="KW-0472">Membrane</keyword>
<protein>
    <recommendedName>
        <fullName evidence="4">Integral membrane protein</fullName>
    </recommendedName>
</protein>
<name>A0ABV8QBC9_9MICO</name>
<proteinExistence type="predicted"/>
<comment type="caution">
    <text evidence="2">The sequence shown here is derived from an EMBL/GenBank/DDBJ whole genome shotgun (WGS) entry which is preliminary data.</text>
</comment>
<feature type="transmembrane region" description="Helical" evidence="1">
    <location>
        <begin position="79"/>
        <end position="99"/>
    </location>
</feature>
<gene>
    <name evidence="2" type="ORF">ACFOYW_17925</name>
</gene>
<evidence type="ECO:0008006" key="4">
    <source>
        <dbReference type="Google" id="ProtNLM"/>
    </source>
</evidence>
<dbReference type="RefSeq" id="WP_390232256.1">
    <property type="nucleotide sequence ID" value="NZ_JBHSCN010000023.1"/>
</dbReference>
<evidence type="ECO:0000313" key="2">
    <source>
        <dbReference type="EMBL" id="MFC4245252.1"/>
    </source>
</evidence>
<evidence type="ECO:0000256" key="1">
    <source>
        <dbReference type="SAM" id="Phobius"/>
    </source>
</evidence>
<evidence type="ECO:0000313" key="3">
    <source>
        <dbReference type="Proteomes" id="UP001595900"/>
    </source>
</evidence>